<keyword evidence="3" id="KW-1185">Reference proteome</keyword>
<dbReference type="Pfam" id="PF07963">
    <property type="entry name" value="N_methyl"/>
    <property type="match status" value="1"/>
</dbReference>
<accession>A0A1G6A2S6</accession>
<evidence type="ECO:0000313" key="2">
    <source>
        <dbReference type="EMBL" id="SDB02729.1"/>
    </source>
</evidence>
<reference evidence="2 3" key="1">
    <citation type="submission" date="2016-10" db="EMBL/GenBank/DDBJ databases">
        <authorList>
            <person name="de Groot N.N."/>
        </authorList>
    </citation>
    <scope>NUCLEOTIDE SEQUENCE [LARGE SCALE GENOMIC DNA]</scope>
    <source>
        <strain evidence="2 3">ASO4-2</strain>
    </source>
</reference>
<dbReference type="RefSeq" id="WP_092116144.1">
    <property type="nucleotide sequence ID" value="NZ_FMXO01000001.1"/>
</dbReference>
<protein>
    <submittedName>
        <fullName evidence="2">Type IV pilus assembly protein PilV</fullName>
    </submittedName>
</protein>
<dbReference type="AlphaFoldDB" id="A0A1G6A2S6"/>
<gene>
    <name evidence="2" type="ORF">SAMN05660653_00105</name>
</gene>
<proteinExistence type="predicted"/>
<evidence type="ECO:0000256" key="1">
    <source>
        <dbReference type="SAM" id="Phobius"/>
    </source>
</evidence>
<organism evidence="2 3">
    <name type="scientific">Desulfonatronum thiosulfatophilum</name>
    <dbReference type="NCBI Taxonomy" id="617002"/>
    <lineage>
        <taxon>Bacteria</taxon>
        <taxon>Pseudomonadati</taxon>
        <taxon>Thermodesulfobacteriota</taxon>
        <taxon>Desulfovibrionia</taxon>
        <taxon>Desulfovibrionales</taxon>
        <taxon>Desulfonatronaceae</taxon>
        <taxon>Desulfonatronum</taxon>
    </lineage>
</organism>
<dbReference type="NCBIfam" id="TIGR02532">
    <property type="entry name" value="IV_pilin_GFxxxE"/>
    <property type="match status" value="1"/>
</dbReference>
<dbReference type="InterPro" id="IPR013362">
    <property type="entry name" value="Pilus_4_PilV"/>
</dbReference>
<feature type="transmembrane region" description="Helical" evidence="1">
    <location>
        <begin position="20"/>
        <end position="43"/>
    </location>
</feature>
<keyword evidence="1" id="KW-1133">Transmembrane helix</keyword>
<keyword evidence="1" id="KW-0812">Transmembrane</keyword>
<dbReference type="EMBL" id="FMXO01000001">
    <property type="protein sequence ID" value="SDB02729.1"/>
    <property type="molecule type" value="Genomic_DNA"/>
</dbReference>
<keyword evidence="1" id="KW-0472">Membrane</keyword>
<dbReference type="NCBIfam" id="TIGR02523">
    <property type="entry name" value="type_IV_pilV"/>
    <property type="match status" value="1"/>
</dbReference>
<sequence>MLKCIAVLSPTNVTLDKRPAAGFTLLEVLVGLIILAIGLLGLAGMQMVSLRQNNDAYLRSQATLQAYDILDRMRANRTYALNGRYVVDFEEEPAANLPSAVKFDLEQWKETLAVFPGPGDGAIEMIDDTVVLITIKWRESREDDAQWQEFWTQSEL</sequence>
<dbReference type="STRING" id="617002.SAMN05660653_00105"/>
<name>A0A1G6A2S6_9BACT</name>
<evidence type="ECO:0000313" key="3">
    <source>
        <dbReference type="Proteomes" id="UP000198771"/>
    </source>
</evidence>
<dbReference type="InterPro" id="IPR012902">
    <property type="entry name" value="N_methyl_site"/>
</dbReference>
<dbReference type="Proteomes" id="UP000198771">
    <property type="component" value="Unassembled WGS sequence"/>
</dbReference>
<dbReference type="OrthoDB" id="5398673at2"/>